<proteinExistence type="predicted"/>
<dbReference type="InterPro" id="IPR016181">
    <property type="entry name" value="Acyl_CoA_acyltransferase"/>
</dbReference>
<keyword evidence="3" id="KW-1185">Reference proteome</keyword>
<sequence>MPRPRPRAIPAREDDRRLSRPLCRARDPMRAACPARRKAPTVEIVAPDGLSGIREEWERLWRAVPDPSPFLAPAWLLAWADIYAPDRCRAAALWADGKLAGLLPTFVWESALLLAGTGPSDHGGVLIRPGFEKWAGTLVEAAAEAAPEPFERIDLQQLAPGSPLIDCAVPGWSARMEEGDCCPALMLAGRDGMANAPKRMRSNWRYAMRQLDRKGGAVERVAAAEIHETMAALERLHGLRWTEKGEAGMLADPLPSRFLRTVAPALAEAGLLQLHRLRLDGGTIAVLLAMQTEGESCYFLSGFDPDHAGLSPGTILVGGAIAEAARNGATRFDFLRGKEPYKYRWGAKDRSLYRHILTRSC</sequence>
<evidence type="ECO:0000313" key="2">
    <source>
        <dbReference type="EMBL" id="PTQ13218.1"/>
    </source>
</evidence>
<dbReference type="EMBL" id="NWBU01000004">
    <property type="protein sequence ID" value="PTQ13218.1"/>
    <property type="molecule type" value="Genomic_DNA"/>
</dbReference>
<gene>
    <name evidence="2" type="ORF">CLG96_03600</name>
</gene>
<dbReference type="OrthoDB" id="3773784at2"/>
<name>A0A2T5G254_9SPHN</name>
<dbReference type="AlphaFoldDB" id="A0A2T5G254"/>
<organism evidence="2 3">
    <name type="scientific">Sphingomonas oleivorans</name>
    <dbReference type="NCBI Taxonomy" id="1735121"/>
    <lineage>
        <taxon>Bacteria</taxon>
        <taxon>Pseudomonadati</taxon>
        <taxon>Pseudomonadota</taxon>
        <taxon>Alphaproteobacteria</taxon>
        <taxon>Sphingomonadales</taxon>
        <taxon>Sphingomonadaceae</taxon>
        <taxon>Sphingomonas</taxon>
    </lineage>
</organism>
<reference evidence="2 3" key="1">
    <citation type="submission" date="2017-09" db="EMBL/GenBank/DDBJ databases">
        <title>Sphingomonas panjinensis sp.nov., isolated from oil-contaminated soil.</title>
        <authorList>
            <person name="Wang L."/>
            <person name="Chen L."/>
        </authorList>
    </citation>
    <scope>NUCLEOTIDE SEQUENCE [LARGE SCALE GENOMIC DNA]</scope>
    <source>
        <strain evidence="2 3">FW-11</strain>
    </source>
</reference>
<evidence type="ECO:0000313" key="3">
    <source>
        <dbReference type="Proteomes" id="UP000244162"/>
    </source>
</evidence>
<evidence type="ECO:0000259" key="1">
    <source>
        <dbReference type="Pfam" id="PF13480"/>
    </source>
</evidence>
<dbReference type="Pfam" id="PF13480">
    <property type="entry name" value="Acetyltransf_6"/>
    <property type="match status" value="1"/>
</dbReference>
<comment type="caution">
    <text evidence="2">The sequence shown here is derived from an EMBL/GenBank/DDBJ whole genome shotgun (WGS) entry which is preliminary data.</text>
</comment>
<protein>
    <recommendedName>
        <fullName evidence="1">BioF2-like acetyltransferase domain-containing protein</fullName>
    </recommendedName>
</protein>
<dbReference type="SUPFAM" id="SSF55729">
    <property type="entry name" value="Acyl-CoA N-acyltransferases (Nat)"/>
    <property type="match status" value="1"/>
</dbReference>
<feature type="domain" description="BioF2-like acetyltransferase" evidence="1">
    <location>
        <begin position="199"/>
        <end position="342"/>
    </location>
</feature>
<accession>A0A2T5G254</accession>
<dbReference type="InterPro" id="IPR038740">
    <property type="entry name" value="BioF2-like_GNAT_dom"/>
</dbReference>
<dbReference type="Gene3D" id="3.40.630.30">
    <property type="match status" value="1"/>
</dbReference>
<dbReference type="Proteomes" id="UP000244162">
    <property type="component" value="Unassembled WGS sequence"/>
</dbReference>